<dbReference type="AlphaFoldDB" id="A0A382YHM1"/>
<dbReference type="Pfam" id="PF13376">
    <property type="entry name" value="OmdA"/>
    <property type="match status" value="1"/>
</dbReference>
<evidence type="ECO:0000313" key="1">
    <source>
        <dbReference type="EMBL" id="SVD82724.1"/>
    </source>
</evidence>
<dbReference type="EMBL" id="UINC01175871">
    <property type="protein sequence ID" value="SVD82724.1"/>
    <property type="molecule type" value="Genomic_DNA"/>
</dbReference>
<name>A0A382YHM1_9ZZZZ</name>
<organism evidence="1">
    <name type="scientific">marine metagenome</name>
    <dbReference type="NCBI Taxonomy" id="408172"/>
    <lineage>
        <taxon>unclassified sequences</taxon>
        <taxon>metagenomes</taxon>
        <taxon>ecological metagenomes</taxon>
    </lineage>
</organism>
<protein>
    <recommendedName>
        <fullName evidence="2">Bacteriocin-protection, YdeI or OmpD-Associated</fullName>
    </recommendedName>
</protein>
<reference evidence="1" key="1">
    <citation type="submission" date="2018-05" db="EMBL/GenBank/DDBJ databases">
        <authorList>
            <person name="Lanie J.A."/>
            <person name="Ng W.-L."/>
            <person name="Kazmierczak K.M."/>
            <person name="Andrzejewski T.M."/>
            <person name="Davidsen T.M."/>
            <person name="Wayne K.J."/>
            <person name="Tettelin H."/>
            <person name="Glass J.I."/>
            <person name="Rusch D."/>
            <person name="Podicherti R."/>
            <person name="Tsui H.-C.T."/>
            <person name="Winkler M.E."/>
        </authorList>
    </citation>
    <scope>NUCLEOTIDE SEQUENCE</scope>
</reference>
<sequence length="100" mass="11737">MQKHTSGVDTTRFKIILNDSDRELLIKNKCEPLEFIDEKNGVASDYESRPAYQQNDYIGWIERAKRQETKEKRFQQMVDELKAGGVYMKMKHPASRKNKG</sequence>
<evidence type="ECO:0008006" key="2">
    <source>
        <dbReference type="Google" id="ProtNLM"/>
    </source>
</evidence>
<gene>
    <name evidence="1" type="ORF">METZ01_LOCUS435578</name>
</gene>
<proteinExistence type="predicted"/>
<accession>A0A382YHM1</accession>